<dbReference type="PANTHER" id="PTHR21013:SF10">
    <property type="entry name" value="ATP SYNTHASE MITOCHONDRIAL F1 COMPLEX ASSEMBLY FACTOR 2"/>
    <property type="match status" value="1"/>
</dbReference>
<evidence type="ECO:0000256" key="1">
    <source>
        <dbReference type="ARBA" id="ARBA00008231"/>
    </source>
</evidence>
<dbReference type="RefSeq" id="WP_166953064.1">
    <property type="nucleotide sequence ID" value="NZ_JAASQI010000005.1"/>
</dbReference>
<evidence type="ECO:0000313" key="6">
    <source>
        <dbReference type="Proteomes" id="UP001429580"/>
    </source>
</evidence>
<name>A0ABX0V065_9HYPH</name>
<dbReference type="EMBL" id="JAASQI010000005">
    <property type="protein sequence ID" value="NIJ58567.1"/>
    <property type="molecule type" value="Genomic_DNA"/>
</dbReference>
<evidence type="ECO:0000313" key="5">
    <source>
        <dbReference type="EMBL" id="NIJ58567.1"/>
    </source>
</evidence>
<feature type="compositionally biased region" description="Basic and acidic residues" evidence="4">
    <location>
        <begin position="15"/>
        <end position="28"/>
    </location>
</feature>
<sequence length="265" mass="28853">MSGDFTGGILPPPDAGRDEQAPAVARGDKPVLPRRFYQRAHTELRDEGHALLLDGRAARTPARAPVAVPHAAIAEVLAQEWEAQAEVIDPATMPMTRLVNSVIDGVSQAQPEVAAEIVRFAGSDLLCYRADAPERLVRRQAQLWDPLLDWAREELGARFFLAEGVMFVEQPAQSIETIARIVAEQPSPYAIGGLHVLTALSGSALIALAVARQHITPEAAWLAAHVDEDVQAEIWGADEEAMARRAARLIEFTAAATLVRHTWQF</sequence>
<dbReference type="Pfam" id="PF07542">
    <property type="entry name" value="ATP12"/>
    <property type="match status" value="1"/>
</dbReference>
<feature type="region of interest" description="Disordered" evidence="4">
    <location>
        <begin position="1"/>
        <end position="28"/>
    </location>
</feature>
<evidence type="ECO:0000256" key="2">
    <source>
        <dbReference type="ARBA" id="ARBA00022946"/>
    </source>
</evidence>
<dbReference type="SUPFAM" id="SSF160909">
    <property type="entry name" value="ATP12-like"/>
    <property type="match status" value="1"/>
</dbReference>
<protein>
    <submittedName>
        <fullName evidence="5">Chaperone required for assembly of F1-ATPase</fullName>
    </submittedName>
</protein>
<proteinExistence type="inferred from homology"/>
<evidence type="ECO:0000256" key="3">
    <source>
        <dbReference type="ARBA" id="ARBA00023186"/>
    </source>
</evidence>
<accession>A0ABX0V065</accession>
<reference evidence="5 6" key="1">
    <citation type="submission" date="2020-03" db="EMBL/GenBank/DDBJ databases">
        <title>Genomic Encyclopedia of Type Strains, Phase IV (KMG-IV): sequencing the most valuable type-strain genomes for metagenomic binning, comparative biology and taxonomic classification.</title>
        <authorList>
            <person name="Goeker M."/>
        </authorList>
    </citation>
    <scope>NUCLEOTIDE SEQUENCE [LARGE SCALE GENOMIC DNA]</scope>
    <source>
        <strain evidence="5 6">DSM 103870</strain>
    </source>
</reference>
<dbReference type="InterPro" id="IPR042272">
    <property type="entry name" value="ATP12_ATP_synth-F1-assembly_N"/>
</dbReference>
<keyword evidence="2" id="KW-0809">Transit peptide</keyword>
<dbReference type="PANTHER" id="PTHR21013">
    <property type="entry name" value="ATP SYNTHASE MITOCHONDRIAL F1 COMPLEX ASSEMBLY FACTOR 2/ATP12 PROTEIN, MITOCHONDRIAL PRECURSOR"/>
    <property type="match status" value="1"/>
</dbReference>
<dbReference type="Proteomes" id="UP001429580">
    <property type="component" value="Unassembled WGS sequence"/>
</dbReference>
<dbReference type="InterPro" id="IPR023335">
    <property type="entry name" value="ATP12_ortho_dom_sf"/>
</dbReference>
<gene>
    <name evidence="5" type="ORF">FHS82_002415</name>
</gene>
<comment type="similarity">
    <text evidence="1">Belongs to the ATP12 family.</text>
</comment>
<dbReference type="Gene3D" id="1.10.3580.10">
    <property type="entry name" value="ATP12 ATPase"/>
    <property type="match status" value="1"/>
</dbReference>
<keyword evidence="3" id="KW-0143">Chaperone</keyword>
<dbReference type="Gene3D" id="3.30.2180.10">
    <property type="entry name" value="ATP12-like"/>
    <property type="match status" value="1"/>
</dbReference>
<organism evidence="5 6">
    <name type="scientific">Pseudochelatococcus lubricantis</name>
    <dbReference type="NCBI Taxonomy" id="1538102"/>
    <lineage>
        <taxon>Bacteria</taxon>
        <taxon>Pseudomonadati</taxon>
        <taxon>Pseudomonadota</taxon>
        <taxon>Alphaproteobacteria</taxon>
        <taxon>Hyphomicrobiales</taxon>
        <taxon>Chelatococcaceae</taxon>
        <taxon>Pseudochelatococcus</taxon>
    </lineage>
</organism>
<dbReference type="InterPro" id="IPR011419">
    <property type="entry name" value="ATP12_ATP_synth-F1-assembly"/>
</dbReference>
<keyword evidence="6" id="KW-1185">Reference proteome</keyword>
<comment type="caution">
    <text evidence="5">The sequence shown here is derived from an EMBL/GenBank/DDBJ whole genome shotgun (WGS) entry which is preliminary data.</text>
</comment>
<evidence type="ECO:0000256" key="4">
    <source>
        <dbReference type="SAM" id="MobiDB-lite"/>
    </source>
</evidence>